<proteinExistence type="predicted"/>
<reference evidence="1" key="1">
    <citation type="submission" date="2024-03" db="EMBL/GenBank/DDBJ databases">
        <title>Whole genome sequecning of epiphytes from Marcgravia umbellata leaves.</title>
        <authorList>
            <person name="Kumar G."/>
            <person name="Savka M.A."/>
        </authorList>
    </citation>
    <scope>NUCLEOTIDE SEQUENCE</scope>
    <source>
        <strain evidence="1">RIT_BL5</strain>
    </source>
</reference>
<gene>
    <name evidence="1" type="ORF">WKI47_05635</name>
</gene>
<sequence length="226" mass="23452">MHRKIIGIFATEQEASRAIEELKQTGYNSDDISAVTRSAEEARKFEDETVTLAQEGATGGAATGGVIGGVGGLLAGLGALAIPGIGPLLAAGPIAATLAGAAVGAASGGLIGGLIGLGIPEHEAKEYEAIVGEGRILVIVDTEETNSSEIYRIFHQNNSLNRRYDEEFADLHATTTDDPLYRDTPAMGATNIDANRMDGTPVGNRGLASPADLETDPNNPLDRTRK</sequence>
<comment type="caution">
    <text evidence="1">The sequence shown here is derived from an EMBL/GenBank/DDBJ whole genome shotgun (WGS) entry which is preliminary data.</text>
</comment>
<dbReference type="EMBL" id="JBBKAR010000016">
    <property type="protein sequence ID" value="MEJ8303397.1"/>
    <property type="molecule type" value="Genomic_DNA"/>
</dbReference>
<protein>
    <submittedName>
        <fullName evidence="1">General stress protein</fullName>
    </submittedName>
</protein>
<name>A0ACC6P9B3_9BACL</name>
<evidence type="ECO:0000313" key="1">
    <source>
        <dbReference type="EMBL" id="MEJ8303397.1"/>
    </source>
</evidence>
<dbReference type="Proteomes" id="UP001380953">
    <property type="component" value="Unassembled WGS sequence"/>
</dbReference>
<evidence type="ECO:0000313" key="2">
    <source>
        <dbReference type="Proteomes" id="UP001380953"/>
    </source>
</evidence>
<keyword evidence="2" id="KW-1185">Reference proteome</keyword>
<organism evidence="1 2">
    <name type="scientific">Saccharibacillus sacchari</name>
    <dbReference type="NCBI Taxonomy" id="456493"/>
    <lineage>
        <taxon>Bacteria</taxon>
        <taxon>Bacillati</taxon>
        <taxon>Bacillota</taxon>
        <taxon>Bacilli</taxon>
        <taxon>Bacillales</taxon>
        <taxon>Paenibacillaceae</taxon>
        <taxon>Saccharibacillus</taxon>
    </lineage>
</organism>
<accession>A0ACC6P9B3</accession>